<dbReference type="Proteomes" id="UP000245073">
    <property type="component" value="Unassembled WGS sequence"/>
</dbReference>
<proteinExistence type="predicted"/>
<dbReference type="GO" id="GO:0015969">
    <property type="term" value="P:guanosine tetraphosphate metabolic process"/>
    <property type="evidence" value="ECO:0007669"/>
    <property type="project" value="InterPro"/>
</dbReference>
<dbReference type="EMBL" id="QDKQ01000037">
    <property type="protein sequence ID" value="PVM90111.1"/>
    <property type="molecule type" value="Genomic_DNA"/>
</dbReference>
<evidence type="ECO:0000259" key="1">
    <source>
        <dbReference type="SMART" id="SM00954"/>
    </source>
</evidence>
<dbReference type="SMART" id="SM00954">
    <property type="entry name" value="RelA_SpoT"/>
    <property type="match status" value="1"/>
</dbReference>
<dbReference type="PANTHER" id="PTHR41773">
    <property type="entry name" value="GTP PYROPHOSPHATASE-RELATED"/>
    <property type="match status" value="1"/>
</dbReference>
<feature type="domain" description="RelA/SpoT" evidence="1">
    <location>
        <begin position="53"/>
        <end position="182"/>
    </location>
</feature>
<keyword evidence="3" id="KW-1185">Reference proteome</keyword>
<dbReference type="Pfam" id="PF04607">
    <property type="entry name" value="RelA_SpoT"/>
    <property type="match status" value="1"/>
</dbReference>
<protein>
    <submittedName>
        <fullName evidence="2">RelA/SpoT family protein</fullName>
    </submittedName>
</protein>
<dbReference type="InterPro" id="IPR007685">
    <property type="entry name" value="RelA_SpoT"/>
</dbReference>
<name>A0A2T9K2S0_9CAUL</name>
<reference evidence="2 3" key="1">
    <citation type="submission" date="2018-04" db="EMBL/GenBank/DDBJ databases">
        <title>The genome sequence of Caulobacter sp. 744.</title>
        <authorList>
            <person name="Gao J."/>
            <person name="Sun J."/>
        </authorList>
    </citation>
    <scope>NUCLEOTIDE SEQUENCE [LARGE SCALE GENOMIC DNA]</scope>
    <source>
        <strain evidence="2 3">774</strain>
    </source>
</reference>
<sequence>MKDRETELLERWRAERPMYAAWGDFVSEMLTEAVAREIHPANVELFFRIPLKPRTKEEPSLLAKAFHRGKQYKDPYDDIEDKVGVRIVVLFSEDIRVVERTITTCDRWTAAKARDFEEERAAKPFEFDYQSLHYIVRAKASVIHGGVDVAVNTPCEVQVRTILQHAYSELTHDTIYKPSIQAEPHVKRAAAKSMALIEATDDYFTQVRQKLELAQAPSRQIAAAVQAAYKPFTGLEPQPSPLNTLLVDHFCGWAKEGFEAELDAFLKEKPFLAERIQERATKELLYRQPAVLLVYWAIKQAPRSAPLNSPLSDDELAPLYGDLGLKSPGASA</sequence>
<evidence type="ECO:0000313" key="2">
    <source>
        <dbReference type="EMBL" id="PVM90111.1"/>
    </source>
</evidence>
<dbReference type="RefSeq" id="WP_109100925.1">
    <property type="nucleotide sequence ID" value="NZ_QDKQ01000037.1"/>
</dbReference>
<accession>A0A2T9K2S0</accession>
<dbReference type="PANTHER" id="PTHR41773:SF1">
    <property type="entry name" value="RELA_SPOT DOMAIN-CONTAINING PROTEIN"/>
    <property type="match status" value="1"/>
</dbReference>
<gene>
    <name evidence="2" type="ORF">DDF67_10915</name>
</gene>
<dbReference type="AlphaFoldDB" id="A0A2T9K2S0"/>
<comment type="caution">
    <text evidence="2">The sequence shown here is derived from an EMBL/GenBank/DDBJ whole genome shotgun (WGS) entry which is preliminary data.</text>
</comment>
<dbReference type="OrthoDB" id="9789634at2"/>
<organism evidence="2 3">
    <name type="scientific">Caulobacter endophyticus</name>
    <dbReference type="NCBI Taxonomy" id="2172652"/>
    <lineage>
        <taxon>Bacteria</taxon>
        <taxon>Pseudomonadati</taxon>
        <taxon>Pseudomonadota</taxon>
        <taxon>Alphaproteobacteria</taxon>
        <taxon>Caulobacterales</taxon>
        <taxon>Caulobacteraceae</taxon>
        <taxon>Caulobacter</taxon>
    </lineage>
</organism>
<dbReference type="CDD" id="cd05399">
    <property type="entry name" value="NT_Rel-Spo_like"/>
    <property type="match status" value="1"/>
</dbReference>
<dbReference type="SUPFAM" id="SSF81301">
    <property type="entry name" value="Nucleotidyltransferase"/>
    <property type="match status" value="1"/>
</dbReference>
<dbReference type="Gene3D" id="3.30.460.10">
    <property type="entry name" value="Beta Polymerase, domain 2"/>
    <property type="match status" value="1"/>
</dbReference>
<evidence type="ECO:0000313" key="3">
    <source>
        <dbReference type="Proteomes" id="UP000245073"/>
    </source>
</evidence>
<dbReference type="InterPro" id="IPR043519">
    <property type="entry name" value="NT_sf"/>
</dbReference>